<dbReference type="Gene3D" id="1.10.10.10">
    <property type="entry name" value="Winged helix-like DNA-binding domain superfamily/Winged helix DNA-binding domain"/>
    <property type="match status" value="1"/>
</dbReference>
<evidence type="ECO:0000256" key="3">
    <source>
        <dbReference type="ARBA" id="ARBA00023125"/>
    </source>
</evidence>
<dbReference type="InterPro" id="IPR000524">
    <property type="entry name" value="Tscrpt_reg_HTH_GntR"/>
</dbReference>
<evidence type="ECO:0000256" key="1">
    <source>
        <dbReference type="ARBA" id="ARBA00022491"/>
    </source>
</evidence>
<dbReference type="CDD" id="cd07377">
    <property type="entry name" value="WHTH_GntR"/>
    <property type="match status" value="1"/>
</dbReference>
<dbReference type="Gene3D" id="3.40.50.2300">
    <property type="match status" value="2"/>
</dbReference>
<keyword evidence="8" id="KW-1185">Reference proteome</keyword>
<sequence>MLYGCSIQIQSKGDVMPDLSLSLKPRYERMYIELRARLRQGLYKVGDKLPSEKELMKQFDVSRITSKKALDMLVQEGYIVRQPGRGSFVIRADEEPTRPDPAGEPLDPREQAAARRRPANKQIVIGLILEDFSDSYGKEMLAEMERTAQRLNVYLMIRLSFSQPTIEENAIRSLREYGVDGLIIYPTRGQSFSSEILRLVIDRFPHVLVDRYFKGTESASISTDNIEAARTGMNHLLDLGHRHIGLLASKVTDNVAIEERIEGFVRAHAERGVVLDRSYWLTDLAWNAETEAEELQHVRGNVELIRRMVEQHPQMTAIFAMQYELALFAKEALDHAGIRIPEQISLICFDSPQASAALYPFTHLQQDQHSLGRLAVENVLKLIAGDTLPGRISLTAELIDGLSTAPAPNVGSNAGGNRNT</sequence>
<evidence type="ECO:0000313" key="7">
    <source>
        <dbReference type="EMBL" id="QDH23236.1"/>
    </source>
</evidence>
<evidence type="ECO:0000256" key="5">
    <source>
        <dbReference type="SAM" id="MobiDB-lite"/>
    </source>
</evidence>
<dbReference type="PRINTS" id="PR00035">
    <property type="entry name" value="HTHGNTR"/>
</dbReference>
<keyword evidence="2" id="KW-0805">Transcription regulation</keyword>
<dbReference type="SMART" id="SM00345">
    <property type="entry name" value="HTH_GNTR"/>
    <property type="match status" value="1"/>
</dbReference>
<feature type="region of interest" description="Disordered" evidence="5">
    <location>
        <begin position="92"/>
        <end position="116"/>
    </location>
</feature>
<dbReference type="Proteomes" id="UP000316968">
    <property type="component" value="Chromosome"/>
</dbReference>
<dbReference type="InterPro" id="IPR036388">
    <property type="entry name" value="WH-like_DNA-bd_sf"/>
</dbReference>
<keyword evidence="4" id="KW-0804">Transcription</keyword>
<feature type="domain" description="HTH gntR-type" evidence="6">
    <location>
        <begin position="24"/>
        <end position="92"/>
    </location>
</feature>
<dbReference type="EMBL" id="CP041217">
    <property type="protein sequence ID" value="QDH23236.1"/>
    <property type="molecule type" value="Genomic_DNA"/>
</dbReference>
<dbReference type="SUPFAM" id="SSF46785">
    <property type="entry name" value="Winged helix' DNA-binding domain"/>
    <property type="match status" value="1"/>
</dbReference>
<evidence type="ECO:0000256" key="2">
    <source>
        <dbReference type="ARBA" id="ARBA00023015"/>
    </source>
</evidence>
<dbReference type="PANTHER" id="PTHR30146">
    <property type="entry name" value="LACI-RELATED TRANSCRIPTIONAL REPRESSOR"/>
    <property type="match status" value="1"/>
</dbReference>
<dbReference type="PROSITE" id="PS50949">
    <property type="entry name" value="HTH_GNTR"/>
    <property type="match status" value="1"/>
</dbReference>
<dbReference type="OrthoDB" id="9799482at2"/>
<evidence type="ECO:0000256" key="4">
    <source>
        <dbReference type="ARBA" id="ARBA00023163"/>
    </source>
</evidence>
<dbReference type="AlphaFoldDB" id="A0A4Y6V3U9"/>
<dbReference type="PANTHER" id="PTHR30146:SF95">
    <property type="entry name" value="RIBOSE OPERON REPRESSOR"/>
    <property type="match status" value="1"/>
</dbReference>
<protein>
    <submittedName>
        <fullName evidence="7">GntR family transcriptional regulator</fullName>
    </submittedName>
</protein>
<name>A0A4Y6V3U9_SACBS</name>
<dbReference type="SUPFAM" id="SSF53822">
    <property type="entry name" value="Periplasmic binding protein-like I"/>
    <property type="match status" value="1"/>
</dbReference>
<dbReference type="Pfam" id="PF13377">
    <property type="entry name" value="Peripla_BP_3"/>
    <property type="match status" value="1"/>
</dbReference>
<gene>
    <name evidence="7" type="ORF">FFV09_21645</name>
</gene>
<evidence type="ECO:0000313" key="8">
    <source>
        <dbReference type="Proteomes" id="UP000316968"/>
    </source>
</evidence>
<accession>A0A4Y6V3U9</accession>
<organism evidence="7 8">
    <name type="scientific">Saccharibacillus brassicae</name>
    <dbReference type="NCBI Taxonomy" id="2583377"/>
    <lineage>
        <taxon>Bacteria</taxon>
        <taxon>Bacillati</taxon>
        <taxon>Bacillota</taxon>
        <taxon>Bacilli</taxon>
        <taxon>Bacillales</taxon>
        <taxon>Paenibacillaceae</taxon>
        <taxon>Saccharibacillus</taxon>
    </lineage>
</organism>
<dbReference type="InterPro" id="IPR036390">
    <property type="entry name" value="WH_DNA-bd_sf"/>
</dbReference>
<evidence type="ECO:0000259" key="6">
    <source>
        <dbReference type="PROSITE" id="PS50949"/>
    </source>
</evidence>
<dbReference type="CDD" id="cd06267">
    <property type="entry name" value="PBP1_LacI_sugar_binding-like"/>
    <property type="match status" value="1"/>
</dbReference>
<proteinExistence type="predicted"/>
<keyword evidence="3" id="KW-0238">DNA-binding</keyword>
<dbReference type="InterPro" id="IPR046335">
    <property type="entry name" value="LacI/GalR-like_sensor"/>
</dbReference>
<reference evidence="7 8" key="1">
    <citation type="submission" date="2019-06" db="EMBL/GenBank/DDBJ databases">
        <title>Saccharibacillus brassicae sp. nov., an endophytic bacterium isolated from Chinese cabbage seeds (Brassica pekinensis).</title>
        <authorList>
            <person name="Jiang L."/>
            <person name="Lee J."/>
            <person name="Kim S.W."/>
        </authorList>
    </citation>
    <scope>NUCLEOTIDE SEQUENCE [LARGE SCALE GENOMIC DNA]</scope>
    <source>
        <strain evidence="8">KCTC 43072 / ATSA2</strain>
    </source>
</reference>
<dbReference type="InterPro" id="IPR028082">
    <property type="entry name" value="Peripla_BP_I"/>
</dbReference>
<dbReference type="Pfam" id="PF00392">
    <property type="entry name" value="GntR"/>
    <property type="match status" value="1"/>
</dbReference>
<keyword evidence="1" id="KW-0678">Repressor</keyword>
<dbReference type="GO" id="GO:0003700">
    <property type="term" value="F:DNA-binding transcription factor activity"/>
    <property type="evidence" value="ECO:0007669"/>
    <property type="project" value="InterPro"/>
</dbReference>
<dbReference type="GO" id="GO:0000976">
    <property type="term" value="F:transcription cis-regulatory region binding"/>
    <property type="evidence" value="ECO:0007669"/>
    <property type="project" value="TreeGrafter"/>
</dbReference>
<dbReference type="KEGG" id="saca:FFV09_21645"/>